<organism evidence="2 3">
    <name type="scientific">Nonomuraea coxensis DSM 45129</name>
    <dbReference type="NCBI Taxonomy" id="1122611"/>
    <lineage>
        <taxon>Bacteria</taxon>
        <taxon>Bacillati</taxon>
        <taxon>Actinomycetota</taxon>
        <taxon>Actinomycetes</taxon>
        <taxon>Streptosporangiales</taxon>
        <taxon>Streptosporangiaceae</taxon>
        <taxon>Nonomuraea</taxon>
    </lineage>
</organism>
<evidence type="ECO:0000313" key="3">
    <source>
        <dbReference type="Proteomes" id="UP000824681"/>
    </source>
</evidence>
<evidence type="ECO:0008006" key="4">
    <source>
        <dbReference type="Google" id="ProtNLM"/>
    </source>
</evidence>
<proteinExistence type="predicted"/>
<evidence type="ECO:0000313" key="2">
    <source>
        <dbReference type="EMBL" id="QYC39415.1"/>
    </source>
</evidence>
<keyword evidence="3" id="KW-1185">Reference proteome</keyword>
<dbReference type="RefSeq" id="WP_020545364.1">
    <property type="nucleotide sequence ID" value="NZ_CP068985.1"/>
</dbReference>
<dbReference type="EMBL" id="CP068985">
    <property type="protein sequence ID" value="QYC39415.1"/>
    <property type="molecule type" value="Genomic_DNA"/>
</dbReference>
<sequence length="225" mass="23405">MTATAALAVFRLSAYVRSHRVYQSLLLVLALLAVLHSSRAPRGEEAGVLAGAAVLIVPVLAWSARSLLDTEPDRQRELSAVTVGGRGRELVAGLAAALATCVALAATGLAAALLLGTSARPSSGVLAAGVAMHGLAALTGTALGALTSRAVVRSPALSIMGLVFGFLLMLLVSASPAYWLTVPLVVWMRAANDGDLVARFPELAAVSLAWCLLALTWYAWRRLRR</sequence>
<feature type="transmembrane region" description="Helical" evidence="1">
    <location>
        <begin position="89"/>
        <end position="113"/>
    </location>
</feature>
<name>A0ABX8TVA6_9ACTN</name>
<evidence type="ECO:0000256" key="1">
    <source>
        <dbReference type="SAM" id="Phobius"/>
    </source>
</evidence>
<accession>A0ABX8TVA6</accession>
<dbReference type="Proteomes" id="UP000824681">
    <property type="component" value="Chromosome"/>
</dbReference>
<reference evidence="2 3" key="1">
    <citation type="journal article" date="2021" name="ACS Chem. Biol.">
        <title>Genomic-Led Discovery of a Novel Glycopeptide Antibiotic by Nonomuraea coxensis DSM 45129.</title>
        <authorList>
            <person name="Yushchuk O."/>
            <person name="Vior N.M."/>
            <person name="Andreo-Vidal A."/>
            <person name="Berini F."/>
            <person name="Ruckert C."/>
            <person name="Busche T."/>
            <person name="Binda E."/>
            <person name="Kalinowski J."/>
            <person name="Truman A.W."/>
            <person name="Marinelli F."/>
        </authorList>
    </citation>
    <scope>NUCLEOTIDE SEQUENCE [LARGE SCALE GENOMIC DNA]</scope>
    <source>
        <strain evidence="2 3">DSM 45129</strain>
    </source>
</reference>
<feature type="transmembrane region" description="Helical" evidence="1">
    <location>
        <begin position="200"/>
        <end position="220"/>
    </location>
</feature>
<keyword evidence="1" id="KW-1133">Transmembrane helix</keyword>
<gene>
    <name evidence="2" type="ORF">Nocox_08955</name>
</gene>
<keyword evidence="1" id="KW-0812">Transmembrane</keyword>
<protein>
    <recommendedName>
        <fullName evidence="4">ABC transporter permease</fullName>
    </recommendedName>
</protein>
<feature type="transmembrane region" description="Helical" evidence="1">
    <location>
        <begin position="159"/>
        <end position="180"/>
    </location>
</feature>
<feature type="transmembrane region" description="Helical" evidence="1">
    <location>
        <begin position="49"/>
        <end position="68"/>
    </location>
</feature>
<keyword evidence="1" id="KW-0472">Membrane</keyword>
<feature type="transmembrane region" description="Helical" evidence="1">
    <location>
        <begin position="125"/>
        <end position="147"/>
    </location>
</feature>